<comment type="subunit">
    <text evidence="9">Interacts with EMP65.</text>
</comment>
<dbReference type="GeneID" id="25032258"/>
<evidence type="ECO:0000256" key="8">
    <source>
        <dbReference type="ARBA" id="ARBA00061226"/>
    </source>
</evidence>
<feature type="compositionally biased region" description="Low complexity" evidence="11">
    <location>
        <begin position="380"/>
        <end position="398"/>
    </location>
</feature>
<reference evidence="14 15" key="1">
    <citation type="journal article" date="2011" name="Science">
        <title>Comparative functional genomics of the fission yeasts.</title>
        <authorList>
            <person name="Rhind N."/>
            <person name="Chen Z."/>
            <person name="Yassour M."/>
            <person name="Thompson D.A."/>
            <person name="Haas B.J."/>
            <person name="Habib N."/>
            <person name="Wapinski I."/>
            <person name="Roy S."/>
            <person name="Lin M.F."/>
            <person name="Heiman D.I."/>
            <person name="Young S.K."/>
            <person name="Furuya K."/>
            <person name="Guo Y."/>
            <person name="Pidoux A."/>
            <person name="Chen H.M."/>
            <person name="Robbertse B."/>
            <person name="Goldberg J.M."/>
            <person name="Aoki K."/>
            <person name="Bayne E.H."/>
            <person name="Berlin A.M."/>
            <person name="Desjardins C.A."/>
            <person name="Dobbs E."/>
            <person name="Dukaj L."/>
            <person name="Fan L."/>
            <person name="FitzGerald M.G."/>
            <person name="French C."/>
            <person name="Gujja S."/>
            <person name="Hansen K."/>
            <person name="Keifenheim D."/>
            <person name="Levin J.Z."/>
            <person name="Mosher R.A."/>
            <person name="Mueller C.A."/>
            <person name="Pfiffner J."/>
            <person name="Priest M."/>
            <person name="Russ C."/>
            <person name="Smialowska A."/>
            <person name="Swoboda P."/>
            <person name="Sykes S.M."/>
            <person name="Vaughn M."/>
            <person name="Vengrova S."/>
            <person name="Yoder R."/>
            <person name="Zeng Q."/>
            <person name="Allshire R."/>
            <person name="Baulcombe D."/>
            <person name="Birren B.W."/>
            <person name="Brown W."/>
            <person name="Ekwall K."/>
            <person name="Kellis M."/>
            <person name="Leatherwood J."/>
            <person name="Levin H."/>
            <person name="Margalit H."/>
            <person name="Martienssen R."/>
            <person name="Nieduszynski C.A."/>
            <person name="Spatafora J.W."/>
            <person name="Friedman N."/>
            <person name="Dalgaard J.Z."/>
            <person name="Baumann P."/>
            <person name="Niki H."/>
            <person name="Regev A."/>
            <person name="Nusbaum C."/>
        </authorList>
    </citation>
    <scope>NUCLEOTIDE SEQUENCE [LARGE SCALE GENOMIC DNA]</scope>
    <source>
        <strain evidence="15">yFS286</strain>
    </source>
</reference>
<evidence type="ECO:0000259" key="13">
    <source>
        <dbReference type="PROSITE" id="PS51469"/>
    </source>
</evidence>
<protein>
    <recommendedName>
        <fullName evidence="10">SUN-like protein 1</fullName>
    </recommendedName>
</protein>
<feature type="compositionally biased region" description="Basic and acidic residues" evidence="11">
    <location>
        <begin position="399"/>
        <end position="412"/>
    </location>
</feature>
<keyword evidence="6 12" id="KW-0472">Membrane</keyword>
<dbReference type="InterPro" id="IPR045120">
    <property type="entry name" value="Suco/Slp1-like"/>
</dbReference>
<comment type="similarity">
    <text evidence="8">Belongs to the SLP1 family.</text>
</comment>
<evidence type="ECO:0000256" key="1">
    <source>
        <dbReference type="ARBA" id="ARBA00004115"/>
    </source>
</evidence>
<dbReference type="eggNOG" id="KOG1396">
    <property type="taxonomic scope" value="Eukaryota"/>
</dbReference>
<keyword evidence="5 12" id="KW-1133">Transmembrane helix</keyword>
<evidence type="ECO:0000313" key="15">
    <source>
        <dbReference type="Proteomes" id="UP000016088"/>
    </source>
</evidence>
<sequence length="667" mass="74970">MYLFLIIVYSSYLLFLYCNALISYEPAVCENTLSVFSGIFHEEPDQSPSSEYVQEDISSDEISETLKYFETTDVPAQYNVAETSTPSIERELYDKTASTQNITNISGTSSARSDIRSTSLERSIPQASINTAIPNEVNSRSTDENTAIPRSQTSFGTSTSFKEGFSPETESAAHVTTSEEKRFNFASTDCAAAVLKTNVEAEGASSILTENKDKYMLNKCSATKKFVIIELCEDIYVDTVQIANFEFFSSIFRTVRISVSGKYPKQESSWMELGTFTAMNLRTLQSFHIENPLIWAKYMKIEILSHYGSEFYCPLSLVHVFGKTMIEEFEEENEEGYSNDYDLSQNDQADVINSNTRNNSQFIPPEQTTAMLNTVENKSESPSSILNSASSSPTATKSSEIKEKQSIVNNNKERVSNPLFSSVVASNMSSSSAAGSPPFPTTTHHLNQESIYKNINKRLSTLEERKKLFDEAIQKLLASFGKHETKQLNLSDLLNEIIVSHKEEFDQMRYQYQRLQSSFYILQARLELASAENEFVQRRIQSLSDDSSFQKRLLVLQLTLLIVLVVYIAVSYFPVGNDNVLLQPSSASKAFDYNDGYQEVTNSNDSENGPRLSPLSNSMPSKKSSLVYKVTEKSDDDQSPRPGNLPVSQMKNPGMKRLLHSRSYSVY</sequence>
<feature type="domain" description="SUN" evidence="13">
    <location>
        <begin position="156"/>
        <end position="325"/>
    </location>
</feature>
<evidence type="ECO:0000256" key="10">
    <source>
        <dbReference type="ARBA" id="ARBA00075366"/>
    </source>
</evidence>
<evidence type="ECO:0000256" key="6">
    <source>
        <dbReference type="ARBA" id="ARBA00023136"/>
    </source>
</evidence>
<dbReference type="HOGENOM" id="CLU_403402_0_0_1"/>
<dbReference type="OMA" id="LIWAKYM"/>
<feature type="region of interest" description="Disordered" evidence="11">
    <location>
        <begin position="598"/>
        <end position="655"/>
    </location>
</feature>
<dbReference type="Pfam" id="PF07738">
    <property type="entry name" value="Sad1_UNC"/>
    <property type="match status" value="1"/>
</dbReference>
<evidence type="ECO:0000256" key="4">
    <source>
        <dbReference type="ARBA" id="ARBA00022824"/>
    </source>
</evidence>
<proteinExistence type="inferred from homology"/>
<dbReference type="PANTHER" id="PTHR12953">
    <property type="entry name" value="MEMBRANE PROTEIN CH1 RELATED"/>
    <property type="match status" value="1"/>
</dbReference>
<dbReference type="FunFam" id="2.60.120.260:FF:000099">
    <property type="entry name" value="Uncharacterized protein, isoform C"/>
    <property type="match status" value="1"/>
</dbReference>
<feature type="transmembrane region" description="Helical" evidence="12">
    <location>
        <begin position="554"/>
        <end position="575"/>
    </location>
</feature>
<dbReference type="GO" id="GO:0034975">
    <property type="term" value="P:protein folding in endoplasmic reticulum"/>
    <property type="evidence" value="ECO:0007669"/>
    <property type="project" value="TreeGrafter"/>
</dbReference>
<dbReference type="EMBL" id="KE503206">
    <property type="protein sequence ID" value="EPX74072.1"/>
    <property type="molecule type" value="Genomic_DNA"/>
</dbReference>
<accession>S9Q1T7</accession>
<dbReference type="InterPro" id="IPR012919">
    <property type="entry name" value="SUN_dom"/>
</dbReference>
<evidence type="ECO:0000256" key="11">
    <source>
        <dbReference type="SAM" id="MobiDB-lite"/>
    </source>
</evidence>
<dbReference type="PROSITE" id="PS51469">
    <property type="entry name" value="SUN"/>
    <property type="match status" value="1"/>
</dbReference>
<comment type="subcellular location">
    <subcellularLocation>
        <location evidence="1">Endoplasmic reticulum membrane</location>
        <topology evidence="1">Single-pass type I membrane protein</topology>
    </subcellularLocation>
</comment>
<evidence type="ECO:0000313" key="14">
    <source>
        <dbReference type="EMBL" id="EPX74072.1"/>
    </source>
</evidence>
<evidence type="ECO:0000256" key="3">
    <source>
        <dbReference type="ARBA" id="ARBA00022729"/>
    </source>
</evidence>
<feature type="compositionally biased region" description="Polar residues" evidence="11">
    <location>
        <begin position="614"/>
        <end position="624"/>
    </location>
</feature>
<feature type="region of interest" description="Disordered" evidence="11">
    <location>
        <begin position="376"/>
        <end position="412"/>
    </location>
</feature>
<gene>
    <name evidence="14" type="ORF">SOCG_03286</name>
</gene>
<dbReference type="RefSeq" id="XP_013017228.1">
    <property type="nucleotide sequence ID" value="XM_013161774.1"/>
</dbReference>
<dbReference type="PANTHER" id="PTHR12953:SF0">
    <property type="entry name" value="SUN DOMAIN-CONTAINING OSSIFICATION FACTOR"/>
    <property type="match status" value="1"/>
</dbReference>
<keyword evidence="4" id="KW-0256">Endoplasmic reticulum</keyword>
<feature type="compositionally biased region" description="Polar residues" evidence="11">
    <location>
        <begin position="137"/>
        <end position="161"/>
    </location>
</feature>
<dbReference type="OrthoDB" id="266334at2759"/>
<feature type="region of interest" description="Disordered" evidence="11">
    <location>
        <begin position="137"/>
        <end position="165"/>
    </location>
</feature>
<dbReference type="AlphaFoldDB" id="S9Q1T7"/>
<organism evidence="14 15">
    <name type="scientific">Schizosaccharomyces octosporus (strain yFS286)</name>
    <name type="common">Fission yeast</name>
    <name type="synonym">Octosporomyces octosporus</name>
    <dbReference type="NCBI Taxonomy" id="483514"/>
    <lineage>
        <taxon>Eukaryota</taxon>
        <taxon>Fungi</taxon>
        <taxon>Dikarya</taxon>
        <taxon>Ascomycota</taxon>
        <taxon>Taphrinomycotina</taxon>
        <taxon>Schizosaccharomycetes</taxon>
        <taxon>Schizosaccharomycetales</taxon>
        <taxon>Schizosaccharomycetaceae</taxon>
        <taxon>Schizosaccharomyces</taxon>
    </lineage>
</organism>
<feature type="compositionally biased region" description="Basic and acidic residues" evidence="11">
    <location>
        <begin position="630"/>
        <end position="639"/>
    </location>
</feature>
<dbReference type="VEuPathDB" id="FungiDB:SOCG_03286"/>
<evidence type="ECO:0000256" key="7">
    <source>
        <dbReference type="ARBA" id="ARBA00023180"/>
    </source>
</evidence>
<dbReference type="Gene3D" id="2.60.120.260">
    <property type="entry name" value="Galactose-binding domain-like"/>
    <property type="match status" value="1"/>
</dbReference>
<dbReference type="GO" id="GO:0005789">
    <property type="term" value="C:endoplasmic reticulum membrane"/>
    <property type="evidence" value="ECO:0007669"/>
    <property type="project" value="UniProtKB-SubCell"/>
</dbReference>
<keyword evidence="7" id="KW-0325">Glycoprotein</keyword>
<evidence type="ECO:0000256" key="12">
    <source>
        <dbReference type="SAM" id="Phobius"/>
    </source>
</evidence>
<name>S9Q1T7_SCHOY</name>
<evidence type="ECO:0000256" key="2">
    <source>
        <dbReference type="ARBA" id="ARBA00022692"/>
    </source>
</evidence>
<evidence type="ECO:0000256" key="9">
    <source>
        <dbReference type="ARBA" id="ARBA00064635"/>
    </source>
</evidence>
<evidence type="ECO:0000256" key="5">
    <source>
        <dbReference type="ARBA" id="ARBA00022989"/>
    </source>
</evidence>
<keyword evidence="2 12" id="KW-0812">Transmembrane</keyword>
<keyword evidence="3" id="KW-0732">Signal</keyword>
<keyword evidence="15" id="KW-1185">Reference proteome</keyword>
<dbReference type="Proteomes" id="UP000016088">
    <property type="component" value="Unassembled WGS sequence"/>
</dbReference>